<sequence>MAVALDALAPYVKKMIADMAEEELSMLLGVEREIQKLNGNLVYLQDYLTDADRKRITDKSVKVWVGKLKDVMYEATDILELCQLEAMERPTGGGVSSNRSSSVGGYMKKKLQGCFQPLLFCIRNPVFAHETGSRIKKLNEELDTIRKDATKLNFINLGSYQERRKPTSPARLRNKTTSGFNKSEAVGENIEEDTEQLVQKLVAHSVRDFKVVAIVGPGGMGKSFLAKKIFASEDIQGQFKTKIWLSVTQHFDKVELLRSAITHAGGKHNEEKDESILEWTLIEALSVSKFLLVLDDVWSDTVWKNILQVPVANASCAQPGSRVLVTSRMEDVVRRMGASSDGDLLRVRKLQDEDAWSLLKKQLPLSEVSSSFDHLKDIGIKIIRKCDCLPLAIKVMGGLLSTRRPSELEWESILKRSLWKENGLHEELNFSVHLSYDDLTPELKQCFLYYLLFAKGTAPGLQVVVSRWISEG</sequence>
<proteinExistence type="predicted"/>
<reference evidence="1" key="1">
    <citation type="submission" date="2021-05" db="EMBL/GenBank/DDBJ databases">
        <authorList>
            <person name="Scholz U."/>
            <person name="Mascher M."/>
            <person name="Fiebig A."/>
        </authorList>
    </citation>
    <scope>NUCLEOTIDE SEQUENCE [LARGE SCALE GENOMIC DNA]</scope>
</reference>
<protein>
    <submittedName>
        <fullName evidence="1">Uncharacterized protein</fullName>
    </submittedName>
</protein>
<keyword evidence="2" id="KW-1185">Reference proteome</keyword>
<organism evidence="1 2">
    <name type="scientific">Avena sativa</name>
    <name type="common">Oat</name>
    <dbReference type="NCBI Taxonomy" id="4498"/>
    <lineage>
        <taxon>Eukaryota</taxon>
        <taxon>Viridiplantae</taxon>
        <taxon>Streptophyta</taxon>
        <taxon>Embryophyta</taxon>
        <taxon>Tracheophyta</taxon>
        <taxon>Spermatophyta</taxon>
        <taxon>Magnoliopsida</taxon>
        <taxon>Liliopsida</taxon>
        <taxon>Poales</taxon>
        <taxon>Poaceae</taxon>
        <taxon>BOP clade</taxon>
        <taxon>Pooideae</taxon>
        <taxon>Poodae</taxon>
        <taxon>Poeae</taxon>
        <taxon>Poeae Chloroplast Group 1 (Aveneae type)</taxon>
        <taxon>Aveninae</taxon>
        <taxon>Avena</taxon>
    </lineage>
</organism>
<accession>A0ACD5Z129</accession>
<dbReference type="EnsemblPlants" id="AVESA.00010b.r2.6AG1061420.1">
    <property type="protein sequence ID" value="AVESA.00010b.r2.6AG1061420.1.CDS"/>
    <property type="gene ID" value="AVESA.00010b.r2.6AG1061420"/>
</dbReference>
<evidence type="ECO:0000313" key="2">
    <source>
        <dbReference type="Proteomes" id="UP001732700"/>
    </source>
</evidence>
<dbReference type="Proteomes" id="UP001732700">
    <property type="component" value="Chromosome 6A"/>
</dbReference>
<name>A0ACD5Z129_AVESA</name>
<evidence type="ECO:0000313" key="1">
    <source>
        <dbReference type="EnsemblPlants" id="AVESA.00010b.r2.6AG1061420.1.CDS"/>
    </source>
</evidence>
<reference evidence="1" key="2">
    <citation type="submission" date="2025-09" db="UniProtKB">
        <authorList>
            <consortium name="EnsemblPlants"/>
        </authorList>
    </citation>
    <scope>IDENTIFICATION</scope>
</reference>